<protein>
    <submittedName>
        <fullName evidence="1">Uncharacterized protein</fullName>
    </submittedName>
</protein>
<accession>X0WMX0</accession>
<gene>
    <name evidence="1" type="ORF">S01H1_70241</name>
</gene>
<reference evidence="1" key="1">
    <citation type="journal article" date="2014" name="Front. Microbiol.">
        <title>High frequency of phylogenetically diverse reductive dehalogenase-homologous genes in deep subseafloor sedimentary metagenomes.</title>
        <authorList>
            <person name="Kawai M."/>
            <person name="Futagami T."/>
            <person name="Toyoda A."/>
            <person name="Takaki Y."/>
            <person name="Nishi S."/>
            <person name="Hori S."/>
            <person name="Arai W."/>
            <person name="Tsubouchi T."/>
            <person name="Morono Y."/>
            <person name="Uchiyama I."/>
            <person name="Ito T."/>
            <person name="Fujiyama A."/>
            <person name="Inagaki F."/>
            <person name="Takami H."/>
        </authorList>
    </citation>
    <scope>NUCLEOTIDE SEQUENCE</scope>
    <source>
        <strain evidence="1">Expedition CK06-06</strain>
    </source>
</reference>
<organism evidence="1">
    <name type="scientific">marine sediment metagenome</name>
    <dbReference type="NCBI Taxonomy" id="412755"/>
    <lineage>
        <taxon>unclassified sequences</taxon>
        <taxon>metagenomes</taxon>
        <taxon>ecological metagenomes</taxon>
    </lineage>
</organism>
<name>X0WMX0_9ZZZZ</name>
<proteinExistence type="predicted"/>
<evidence type="ECO:0000313" key="1">
    <source>
        <dbReference type="EMBL" id="GAG31950.1"/>
    </source>
</evidence>
<dbReference type="EMBL" id="BARS01046696">
    <property type="protein sequence ID" value="GAG31950.1"/>
    <property type="molecule type" value="Genomic_DNA"/>
</dbReference>
<sequence>MQDESKGGSAVVKGIFKDRPLNPRLEKKHSDCTVELIAFDFGPNKIQIQAAIVKEILEIDEEAATKAFEGLCRSFSEVCFEHHIKVDPLDLFILVDDELGRGTSTKFRDVDDGSLFAEILIPTKDFKVHEYWKYTFLHELGHS</sequence>
<feature type="non-terminal residue" evidence="1">
    <location>
        <position position="143"/>
    </location>
</feature>
<dbReference type="AlphaFoldDB" id="X0WMX0"/>
<comment type="caution">
    <text evidence="1">The sequence shown here is derived from an EMBL/GenBank/DDBJ whole genome shotgun (WGS) entry which is preliminary data.</text>
</comment>